<dbReference type="InterPro" id="IPR000241">
    <property type="entry name" value="RlmKL-like_Mtase"/>
</dbReference>
<dbReference type="PANTHER" id="PTHR13370">
    <property type="entry name" value="RNA METHYLASE-RELATED"/>
    <property type="match status" value="1"/>
</dbReference>
<evidence type="ECO:0000256" key="1">
    <source>
        <dbReference type="ARBA" id="ARBA00004496"/>
    </source>
</evidence>
<keyword evidence="5 10" id="KW-0808">Transferase</keyword>
<sequence>MKEYLIFLAQTHTGFRKAELESLADLHNIKVDLSNHTEDHPFMVVKLRSDEDACKLIDRAILAKGIYELWGHGNTIEEMHQDVKNNMHNLREPFMHSSFKFENLNFQGGKKSREQQLKLFEGFKYLEFNGKIKMKNPDQIFAILENYKLGEDLYALDKPEHVWFGREVKLSARSEGAVERYDIKKRPYFGTTSFDAELALFTCNIGQVLPGELIYDPFVGTGSFLVAAAEFGGITIGSDIEFLTLKGKEPNRRLKNNFDYYKRPKQFCDALCMDFTNNAFRTNLKFGAIICDPPYGVREGVKVCGTTKDKEGRENVIIDGQLAFLRRDYIQPKKTYSLDLLLDDLLEFSSQRLEVGSRLCFWMPVANDEDIPTLIPQHKELELIYELVQDFNKWSRRLLVYVKRGADYRGKTITSEERENSNNFRDRYFTKFSKLNINENTI</sequence>
<dbReference type="InterPro" id="IPR059073">
    <property type="entry name" value="TRMT11_N"/>
</dbReference>
<keyword evidence="6 10" id="KW-0949">S-adenosyl-L-methionine</keyword>
<gene>
    <name evidence="13" type="ORF">CANINC_002056</name>
</gene>
<feature type="domain" description="tRNA (guanine(10)-N(2))-methyltransferase TRMT11 N-terminal" evidence="12">
    <location>
        <begin position="2"/>
        <end position="173"/>
    </location>
</feature>
<dbReference type="PROSITE" id="PS00092">
    <property type="entry name" value="N6_MTASE"/>
    <property type="match status" value="1"/>
</dbReference>
<evidence type="ECO:0000256" key="3">
    <source>
        <dbReference type="ARBA" id="ARBA00022555"/>
    </source>
</evidence>
<dbReference type="SUPFAM" id="SSF53335">
    <property type="entry name" value="S-adenosyl-L-methionine-dependent methyltransferases"/>
    <property type="match status" value="1"/>
</dbReference>
<evidence type="ECO:0000313" key="13">
    <source>
        <dbReference type="EMBL" id="TID29260.1"/>
    </source>
</evidence>
<evidence type="ECO:0000256" key="9">
    <source>
        <dbReference type="ARBA" id="ARBA00066937"/>
    </source>
</evidence>
<dbReference type="InterPro" id="IPR029063">
    <property type="entry name" value="SAM-dependent_MTases_sf"/>
</dbReference>
<proteinExistence type="inferred from homology"/>
<dbReference type="Gene3D" id="3.40.50.150">
    <property type="entry name" value="Vaccinia Virus protein VP39"/>
    <property type="match status" value="1"/>
</dbReference>
<name>A0A4T0X258_9ASCO</name>
<dbReference type="OrthoDB" id="296065at2759"/>
<evidence type="ECO:0000256" key="7">
    <source>
        <dbReference type="ARBA" id="ARBA00022694"/>
    </source>
</evidence>
<dbReference type="Proteomes" id="UP000307173">
    <property type="component" value="Unassembled WGS sequence"/>
</dbReference>
<keyword evidence="8 10" id="KW-0694">RNA-binding</keyword>
<dbReference type="AlphaFoldDB" id="A0A4T0X258"/>
<organism evidence="13 14">
    <name type="scientific">Pichia inconspicua</name>
    <dbReference type="NCBI Taxonomy" id="52247"/>
    <lineage>
        <taxon>Eukaryota</taxon>
        <taxon>Fungi</taxon>
        <taxon>Dikarya</taxon>
        <taxon>Ascomycota</taxon>
        <taxon>Saccharomycotina</taxon>
        <taxon>Pichiomycetes</taxon>
        <taxon>Pichiales</taxon>
        <taxon>Pichiaceae</taxon>
        <taxon>Pichia</taxon>
    </lineage>
</organism>
<dbReference type="STRING" id="52247.A0A4T0X258"/>
<keyword evidence="2" id="KW-0963">Cytoplasm</keyword>
<dbReference type="GO" id="GO:0043527">
    <property type="term" value="C:tRNA methyltransferase complex"/>
    <property type="evidence" value="ECO:0007669"/>
    <property type="project" value="UniProtKB-ARBA"/>
</dbReference>
<dbReference type="EC" id="2.1.1.214" evidence="9"/>
<evidence type="ECO:0000256" key="4">
    <source>
        <dbReference type="ARBA" id="ARBA00022603"/>
    </source>
</evidence>
<keyword evidence="14" id="KW-1185">Reference proteome</keyword>
<dbReference type="InterPro" id="IPR016691">
    <property type="entry name" value="TRMT11"/>
</dbReference>
<comment type="similarity">
    <text evidence="10">Belongs to the class I-like SAM-binding methyltransferase superfamily. TRM11 methyltransferase family.</text>
</comment>
<keyword evidence="4 10" id="KW-0489">Methyltransferase</keyword>
<evidence type="ECO:0000256" key="6">
    <source>
        <dbReference type="ARBA" id="ARBA00022691"/>
    </source>
</evidence>
<accession>A0A4T0X258</accession>
<evidence type="ECO:0000256" key="8">
    <source>
        <dbReference type="ARBA" id="ARBA00022884"/>
    </source>
</evidence>
<evidence type="ECO:0000256" key="5">
    <source>
        <dbReference type="ARBA" id="ARBA00022679"/>
    </source>
</evidence>
<protein>
    <recommendedName>
        <fullName evidence="9">tRNA (guanine(10)-N(2))-methyltransferase</fullName>
        <ecNumber evidence="9">2.1.1.214</ecNumber>
    </recommendedName>
</protein>
<dbReference type="GO" id="GO:0032259">
    <property type="term" value="P:methylation"/>
    <property type="evidence" value="ECO:0007669"/>
    <property type="project" value="UniProtKB-UniRule"/>
</dbReference>
<keyword evidence="3 10" id="KW-0820">tRNA-binding</keyword>
<evidence type="ECO:0000259" key="11">
    <source>
        <dbReference type="Pfam" id="PF01170"/>
    </source>
</evidence>
<comment type="caution">
    <text evidence="13">The sequence shown here is derived from an EMBL/GenBank/DDBJ whole genome shotgun (WGS) entry which is preliminary data.</text>
</comment>
<evidence type="ECO:0000313" key="14">
    <source>
        <dbReference type="Proteomes" id="UP000307173"/>
    </source>
</evidence>
<evidence type="ECO:0000259" key="12">
    <source>
        <dbReference type="Pfam" id="PF25904"/>
    </source>
</evidence>
<dbReference type="PIRSF" id="PIRSF017259">
    <property type="entry name" value="tRNA_mtfrase_TRM11"/>
    <property type="match status" value="1"/>
</dbReference>
<evidence type="ECO:0000256" key="2">
    <source>
        <dbReference type="ARBA" id="ARBA00022490"/>
    </source>
</evidence>
<dbReference type="EMBL" id="SELW01000326">
    <property type="protein sequence ID" value="TID29260.1"/>
    <property type="molecule type" value="Genomic_DNA"/>
</dbReference>
<dbReference type="PANTHER" id="PTHR13370:SF3">
    <property type="entry name" value="TRNA (GUANINE(10)-N2)-METHYLTRANSFERASE HOMOLOG"/>
    <property type="match status" value="1"/>
</dbReference>
<dbReference type="GO" id="GO:0000049">
    <property type="term" value="F:tRNA binding"/>
    <property type="evidence" value="ECO:0007669"/>
    <property type="project" value="UniProtKB-UniRule"/>
</dbReference>
<dbReference type="GO" id="GO:0008033">
    <property type="term" value="P:tRNA processing"/>
    <property type="evidence" value="ECO:0007669"/>
    <property type="project" value="UniProtKB-UniRule"/>
</dbReference>
<keyword evidence="7 10" id="KW-0819">tRNA processing</keyword>
<reference evidence="13 14" key="1">
    <citation type="journal article" date="2019" name="Front. Genet.">
        <title>Whole-Genome Sequencing of the Opportunistic Yeast Pathogen Candida inconspicua Uncovers Its Hybrid Origin.</title>
        <authorList>
            <person name="Mixao V."/>
            <person name="Hansen A.P."/>
            <person name="Saus E."/>
            <person name="Boekhout T."/>
            <person name="Lass-Florl C."/>
            <person name="Gabaldon T."/>
        </authorList>
    </citation>
    <scope>NUCLEOTIDE SEQUENCE [LARGE SCALE GENOMIC DNA]</scope>
    <source>
        <strain evidence="13 14">CBS 180</strain>
    </source>
</reference>
<evidence type="ECO:0000256" key="10">
    <source>
        <dbReference type="PROSITE-ProRule" id="PRU00959"/>
    </source>
</evidence>
<dbReference type="GO" id="GO:0005737">
    <property type="term" value="C:cytoplasm"/>
    <property type="evidence" value="ECO:0007669"/>
    <property type="project" value="UniProtKB-SubCell"/>
</dbReference>
<dbReference type="GO" id="GO:0160102">
    <property type="term" value="F:tRNA (guanine(10)-N2)-methyltransferase activity"/>
    <property type="evidence" value="ECO:0007669"/>
    <property type="project" value="UniProtKB-EC"/>
</dbReference>
<comment type="subcellular location">
    <subcellularLocation>
        <location evidence="1">Cytoplasm</location>
    </subcellularLocation>
</comment>
<dbReference type="Pfam" id="PF01170">
    <property type="entry name" value="UPF0020"/>
    <property type="match status" value="1"/>
</dbReference>
<feature type="domain" description="Ribosomal RNA large subunit methyltransferase K/L-like methyltransferase" evidence="11">
    <location>
        <begin position="185"/>
        <end position="300"/>
    </location>
</feature>
<dbReference type="PROSITE" id="PS51627">
    <property type="entry name" value="SAM_MT_TRM11"/>
    <property type="match status" value="1"/>
</dbReference>
<dbReference type="Pfam" id="PF25904">
    <property type="entry name" value="Tmrp11_N"/>
    <property type="match status" value="1"/>
</dbReference>
<dbReference type="InterPro" id="IPR002052">
    <property type="entry name" value="DNA_methylase_N6_adenine_CS"/>
</dbReference>